<feature type="active site" description="Proton donor/acceptor" evidence="3">
    <location>
        <position position="154"/>
    </location>
</feature>
<comment type="similarity">
    <text evidence="2">Belongs to the DapA family.</text>
</comment>
<dbReference type="Gene3D" id="3.20.20.70">
    <property type="entry name" value="Aldolase class I"/>
    <property type="match status" value="1"/>
</dbReference>
<evidence type="ECO:0000256" key="1">
    <source>
        <dbReference type="ARBA" id="ARBA00023239"/>
    </source>
</evidence>
<organism evidence="5 6">
    <name type="scientific">Streptomyces finlayi</name>
    <dbReference type="NCBI Taxonomy" id="67296"/>
    <lineage>
        <taxon>Bacteria</taxon>
        <taxon>Bacillati</taxon>
        <taxon>Actinomycetota</taxon>
        <taxon>Actinomycetes</taxon>
        <taxon>Kitasatosporales</taxon>
        <taxon>Streptomycetaceae</taxon>
        <taxon>Streptomyces</taxon>
    </lineage>
</organism>
<comment type="caution">
    <text evidence="5">The sequence shown here is derived from an EMBL/GenBank/DDBJ whole genome shotgun (WGS) entry which is preliminary data.</text>
</comment>
<gene>
    <name evidence="5" type="ORF">GCM10010334_19540</name>
</gene>
<dbReference type="PRINTS" id="PR00146">
    <property type="entry name" value="DHPICSNTHASE"/>
</dbReference>
<dbReference type="EMBL" id="BMVC01000003">
    <property type="protein sequence ID" value="GHC87549.1"/>
    <property type="molecule type" value="Genomic_DNA"/>
</dbReference>
<proteinExistence type="inferred from homology"/>
<feature type="active site" description="Schiff-base intermediate with substrate" evidence="3">
    <location>
        <position position="182"/>
    </location>
</feature>
<dbReference type="InterPro" id="IPR013785">
    <property type="entry name" value="Aldolase_TIM"/>
</dbReference>
<dbReference type="Pfam" id="PF00701">
    <property type="entry name" value="DHDPS"/>
    <property type="match status" value="1"/>
</dbReference>
<reference evidence="5" key="2">
    <citation type="submission" date="2020-09" db="EMBL/GenBank/DDBJ databases">
        <authorList>
            <person name="Sun Q."/>
            <person name="Ohkuma M."/>
        </authorList>
    </citation>
    <scope>NUCLEOTIDE SEQUENCE</scope>
    <source>
        <strain evidence="5">JCM 4637</strain>
    </source>
</reference>
<dbReference type="GO" id="GO:0008840">
    <property type="term" value="F:4-hydroxy-tetrahydrodipicolinate synthase activity"/>
    <property type="evidence" value="ECO:0007669"/>
    <property type="project" value="TreeGrafter"/>
</dbReference>
<reference evidence="5" key="1">
    <citation type="journal article" date="2014" name="Int. J. Syst. Evol. Microbiol.">
        <title>Complete genome sequence of Corynebacterium casei LMG S-19264T (=DSM 44701T), isolated from a smear-ripened cheese.</title>
        <authorList>
            <consortium name="US DOE Joint Genome Institute (JGI-PGF)"/>
            <person name="Walter F."/>
            <person name="Albersmeier A."/>
            <person name="Kalinowski J."/>
            <person name="Ruckert C."/>
        </authorList>
    </citation>
    <scope>NUCLEOTIDE SEQUENCE</scope>
    <source>
        <strain evidence="5">JCM 4637</strain>
    </source>
</reference>
<dbReference type="SUPFAM" id="SSF51569">
    <property type="entry name" value="Aldolase"/>
    <property type="match status" value="1"/>
</dbReference>
<evidence type="ECO:0000256" key="4">
    <source>
        <dbReference type="PIRSR" id="PIRSR001365-2"/>
    </source>
</evidence>
<feature type="binding site" evidence="4">
    <location>
        <position position="223"/>
    </location>
    <ligand>
        <name>pyruvate</name>
        <dbReference type="ChEBI" id="CHEBI:15361"/>
    </ligand>
</feature>
<accession>A0A919C8R0</accession>
<dbReference type="CDD" id="cd00408">
    <property type="entry name" value="DHDPS-like"/>
    <property type="match status" value="1"/>
</dbReference>
<evidence type="ECO:0000256" key="3">
    <source>
        <dbReference type="PIRSR" id="PIRSR001365-1"/>
    </source>
</evidence>
<dbReference type="PIRSF" id="PIRSF001365">
    <property type="entry name" value="DHDPS"/>
    <property type="match status" value="1"/>
</dbReference>
<evidence type="ECO:0000313" key="5">
    <source>
        <dbReference type="EMBL" id="GHC87549.1"/>
    </source>
</evidence>
<dbReference type="SMART" id="SM01130">
    <property type="entry name" value="DHDPS"/>
    <property type="match status" value="1"/>
</dbReference>
<dbReference type="PANTHER" id="PTHR12128:SF72">
    <property type="entry name" value="DIHYDRODIPICOLINATE SYNTHASE"/>
    <property type="match status" value="1"/>
</dbReference>
<dbReference type="AlphaFoldDB" id="A0A919C8R0"/>
<dbReference type="PANTHER" id="PTHR12128">
    <property type="entry name" value="DIHYDRODIPICOLINATE SYNTHASE"/>
    <property type="match status" value="1"/>
</dbReference>
<evidence type="ECO:0000256" key="2">
    <source>
        <dbReference type="PIRNR" id="PIRNR001365"/>
    </source>
</evidence>
<keyword evidence="1 2" id="KW-0456">Lyase</keyword>
<sequence length="314" mass="33304">MNASHNSSAEAEAVTGTTAARRHPWRGIMVATTLPFHDDLTVDYDTYAAQVARLLAAGCDGVVPNGSLGEYQTLTDEERTRVVATAVEVAGGDRVMPGVAAYGSAEALRWAEQAGELGCGSVLLLPPNAFRAEEGAVRAHYAEVARAGVPVVAYNNPYDTKVDLTPQLLADLHADGSIVAVKEFSGDVRRAYEIAELAPELDLLIGADDVLLELALAGAVGWIAGYPNALPDASVALYRAAVAGDLETALPLYRALHPLLRLDSKTEFVQSIKLSMDLAGERGGPTRPPRFPLPEEQASIVRSVTEKLIADGHR</sequence>
<name>A0A919C8R0_9ACTN</name>
<dbReference type="Proteomes" id="UP000638353">
    <property type="component" value="Unassembled WGS sequence"/>
</dbReference>
<evidence type="ECO:0000313" key="6">
    <source>
        <dbReference type="Proteomes" id="UP000638353"/>
    </source>
</evidence>
<dbReference type="InterPro" id="IPR002220">
    <property type="entry name" value="DapA-like"/>
</dbReference>
<protein>
    <submittedName>
        <fullName evidence="5">Dihydrodipicolinate synthase family protein</fullName>
    </submittedName>
</protein>